<dbReference type="PANTHER" id="PTHR11200">
    <property type="entry name" value="INOSITOL 5-PHOSPHATASE"/>
    <property type="match status" value="1"/>
</dbReference>
<organism evidence="3">
    <name type="scientific">Trichophyton rubrum CBS 288.86</name>
    <dbReference type="NCBI Taxonomy" id="1215330"/>
    <lineage>
        <taxon>Eukaryota</taxon>
        <taxon>Fungi</taxon>
        <taxon>Dikarya</taxon>
        <taxon>Ascomycota</taxon>
        <taxon>Pezizomycotina</taxon>
        <taxon>Eurotiomycetes</taxon>
        <taxon>Eurotiomycetidae</taxon>
        <taxon>Onygenales</taxon>
        <taxon>Arthrodermataceae</taxon>
        <taxon>Trichophyton</taxon>
    </lineage>
</organism>
<feature type="compositionally biased region" description="Polar residues" evidence="1">
    <location>
        <begin position="10"/>
        <end position="25"/>
    </location>
</feature>
<dbReference type="FunFam" id="3.60.10.10:FF:000036">
    <property type="entry name" value="Inositol polyphosphate phosphatase, putative"/>
    <property type="match status" value="1"/>
</dbReference>
<name>A0A022W1K4_TRIRU</name>
<dbReference type="GO" id="GO:0046856">
    <property type="term" value="P:phosphatidylinositol dephosphorylation"/>
    <property type="evidence" value="ECO:0007669"/>
    <property type="project" value="InterPro"/>
</dbReference>
<dbReference type="Gene3D" id="3.60.10.10">
    <property type="entry name" value="Endonuclease/exonuclease/phosphatase"/>
    <property type="match status" value="1"/>
</dbReference>
<dbReference type="InterPro" id="IPR046985">
    <property type="entry name" value="IP5"/>
</dbReference>
<feature type="compositionally biased region" description="Low complexity" evidence="1">
    <location>
        <begin position="152"/>
        <end position="169"/>
    </location>
</feature>
<feature type="compositionally biased region" description="Polar residues" evidence="1">
    <location>
        <begin position="278"/>
        <end position="288"/>
    </location>
</feature>
<feature type="compositionally biased region" description="Polar residues" evidence="1">
    <location>
        <begin position="226"/>
        <end position="240"/>
    </location>
</feature>
<dbReference type="EMBL" id="KK207855">
    <property type="protein sequence ID" value="EZF52192.1"/>
    <property type="molecule type" value="Genomic_DNA"/>
</dbReference>
<dbReference type="InterPro" id="IPR000300">
    <property type="entry name" value="IPPc"/>
</dbReference>
<sequence>MNANDEDGTDQQSIKPVSSLLSHFENLSHTKREAQDGPGSLLKTPPAADNVTTGRVSLDLPRSNTSCGGSQRPSQGFLRPQQTGDSPTRRPQPRPLSMNLQSSPPGRPIYTAESSRAPPQPNFSYSQSFPHTQSRPPHAFYAPNGHATSNEPSSSPPSSSRTSTRPTTPLDSQSHSVSIDTRRTTPVSQRTGHTGKSTSVPPPVNRAEKPKIPLRKPGISPGHDAPSSNTLAPLPSSQRTSMDDRISPFSTPPSSPEKVPGTPKLNGVPEPLSLGDTHVTSRMQQSQPAPRPSPGPISREGPPVSRLTKGNLISGTVPNAISPRLPPGFGAKAAAAISITQPFHRPNDDGDQPVRQNAQVRRPSPAPPRKLDTSRAALGMHREDLPSPQRVVSAVEPQAQSPYKLPPRSLSIKYSKPTPPPPPPPRRETSNLSVKSNQSTNRPPPPPSNPPTRYRPPATATTNDNDAIKSLEQLTRRPEPVVVTDTDIHPDATHTNRRPPFFRSGAADVYTKYDTRVFDVCGQYACTTGFYTRVWDLVTGEMVMSLNHGETVKGSAIAFKPGRTVDEEGAIIWIGTTAGELQEVDVRTQAIVNTRPAHSRREIIRIYRYQKELWSLDDEGKLLIWAPDESGAPNLQYSYNHPYDRMVKGHTFSMVVGDTIWYASGKEVRLYKPHAHDTAFQVLTSPLGKHHSSEVTCGTMTSSNGGMVYLGHADGKVTIYSSKNYAYLGTVTVSMYKISSLAMVGDYLWASYKTGMIYVYDITTNPWTVKKDWSAHNHGVCGITLDLSSVWTVNKLQVISLGVDNYLRIWDAMLEEDWLEARMQSRDVEYCQFNEISAAIVTWNAGATVPGKLPNSNFIRDAIHPESAPDILVFGFQELVDLEDKKITAKSFLKGKKKDADKERMSRQYRVWKDYLALCIREHMPINESYVLLHTASLIGLFTCVFVRQETRERITNVSAAEVKRGMGGLHGNKGALILRFLLDDSSLCFVNCHLAAGQSQTAHRNNDIAAIMESEALPREPSLSARIDRYTGGGDGSMILDHEICILNGDLNYRIDSIPRNTVIEAVKANNLPKLLDRDQLLASKRKNPGFRLRTFNEAPITFAPTYKYDVGTDDYDSSEKKRAPAWCDRLLYRGFGRIKQLEYRRHEVRVSDHRPVSGTFKIRVKSIVPKKRTATWDSCQEEFLSEKQRLATEARYILPTFVYRDGSLTSFTNPLLNSVSYLVRFLGLSPREAYALITSPPGA</sequence>
<dbReference type="Pfam" id="PF22669">
    <property type="entry name" value="Exo_endo_phos2"/>
    <property type="match status" value="1"/>
</dbReference>
<dbReference type="SMART" id="SM00128">
    <property type="entry name" value="IPPc"/>
    <property type="match status" value="1"/>
</dbReference>
<reference evidence="3" key="1">
    <citation type="submission" date="2014-02" db="EMBL/GenBank/DDBJ databases">
        <title>The Genome Sequence of Trichophyton rubrum (morphotype fischeri) CBS 288.86.</title>
        <authorList>
            <consortium name="The Broad Institute Genomics Platform"/>
            <person name="Cuomo C.A."/>
            <person name="White T.C."/>
            <person name="Graser Y."/>
            <person name="Martinez-Rossi N."/>
            <person name="Heitman J."/>
            <person name="Young S.K."/>
            <person name="Zeng Q."/>
            <person name="Gargeya S."/>
            <person name="Abouelleil A."/>
            <person name="Alvarado L."/>
            <person name="Chapman S.B."/>
            <person name="Gainer-Dewar J."/>
            <person name="Goldberg J."/>
            <person name="Griggs A."/>
            <person name="Gujja S."/>
            <person name="Hansen M."/>
            <person name="Howarth C."/>
            <person name="Imamovic A."/>
            <person name="Larimer J."/>
            <person name="Martinez D."/>
            <person name="Murphy C."/>
            <person name="Pearson M.D."/>
            <person name="Persinoti G."/>
            <person name="Poon T."/>
            <person name="Priest M."/>
            <person name="Roberts A.D."/>
            <person name="Saif S."/>
            <person name="Shea T.D."/>
            <person name="Sykes S.N."/>
            <person name="Wortman J."/>
            <person name="Nusbaum C."/>
            <person name="Birren B."/>
        </authorList>
    </citation>
    <scope>NUCLEOTIDE SEQUENCE [LARGE SCALE GENOMIC DNA]</scope>
    <source>
        <strain evidence="3">CBS 288.86</strain>
    </source>
</reference>
<feature type="compositionally biased region" description="Polar residues" evidence="1">
    <location>
        <begin position="122"/>
        <end position="135"/>
    </location>
</feature>
<dbReference type="GO" id="GO:0004439">
    <property type="term" value="F:phosphatidylinositol-4,5-bisphosphate 5-phosphatase activity"/>
    <property type="evidence" value="ECO:0007669"/>
    <property type="project" value="TreeGrafter"/>
</dbReference>
<feature type="compositionally biased region" description="Pro residues" evidence="1">
    <location>
        <begin position="442"/>
        <end position="454"/>
    </location>
</feature>
<proteinExistence type="predicted"/>
<dbReference type="Gene3D" id="2.130.10.10">
    <property type="entry name" value="YVTN repeat-like/Quinoprotein amine dehydrogenase"/>
    <property type="match status" value="1"/>
</dbReference>
<dbReference type="AlphaFoldDB" id="A0A022W1K4"/>
<feature type="domain" description="Inositol polyphosphate-related phosphatase" evidence="2">
    <location>
        <begin position="834"/>
        <end position="1170"/>
    </location>
</feature>
<feature type="compositionally biased region" description="Polar residues" evidence="1">
    <location>
        <begin position="170"/>
        <end position="199"/>
    </location>
</feature>
<dbReference type="SUPFAM" id="SSF50998">
    <property type="entry name" value="Quinoprotein alcohol dehydrogenase-like"/>
    <property type="match status" value="1"/>
</dbReference>
<dbReference type="OrthoDB" id="2248459at2759"/>
<dbReference type="InterPro" id="IPR036691">
    <property type="entry name" value="Endo/exonu/phosph_ase_sf"/>
</dbReference>
<dbReference type="SUPFAM" id="SSF56219">
    <property type="entry name" value="DNase I-like"/>
    <property type="match status" value="1"/>
</dbReference>
<dbReference type="PANTHER" id="PTHR11200:SF240">
    <property type="entry name" value="INOSITOL POLYPHOSPHATE 5-PHOSPHATASE C9G1.10C-RELATED"/>
    <property type="match status" value="1"/>
</dbReference>
<accession>A0A022W1K4</accession>
<feature type="region of interest" description="Disordered" evidence="1">
    <location>
        <begin position="1"/>
        <end position="463"/>
    </location>
</feature>
<gene>
    <name evidence="3" type="ORF">H103_04614</name>
</gene>
<evidence type="ECO:0000313" key="3">
    <source>
        <dbReference type="EMBL" id="EZF52192.1"/>
    </source>
</evidence>
<dbReference type="InterPro" id="IPR015943">
    <property type="entry name" value="WD40/YVTN_repeat-like_dom_sf"/>
</dbReference>
<feature type="compositionally biased region" description="Polar residues" evidence="1">
    <location>
        <begin position="62"/>
        <end position="86"/>
    </location>
</feature>
<dbReference type="InterPro" id="IPR011047">
    <property type="entry name" value="Quinoprotein_ADH-like_sf"/>
</dbReference>
<protein>
    <recommendedName>
        <fullName evidence="2">Inositol polyphosphate-related phosphatase domain-containing protein</fullName>
    </recommendedName>
</protein>
<evidence type="ECO:0000259" key="2">
    <source>
        <dbReference type="SMART" id="SM00128"/>
    </source>
</evidence>
<feature type="compositionally biased region" description="Basic and acidic residues" evidence="1">
    <location>
        <begin position="26"/>
        <end position="35"/>
    </location>
</feature>
<evidence type="ECO:0000256" key="1">
    <source>
        <dbReference type="SAM" id="MobiDB-lite"/>
    </source>
</evidence>
<dbReference type="Proteomes" id="UP000023758">
    <property type="component" value="Unassembled WGS sequence"/>
</dbReference>